<organism evidence="3 4">
    <name type="scientific">Lampropedia hyalina DSM 16112</name>
    <dbReference type="NCBI Taxonomy" id="1122156"/>
    <lineage>
        <taxon>Bacteria</taxon>
        <taxon>Pseudomonadati</taxon>
        <taxon>Pseudomonadota</taxon>
        <taxon>Betaproteobacteria</taxon>
        <taxon>Burkholderiales</taxon>
        <taxon>Comamonadaceae</taxon>
        <taxon>Lampropedia</taxon>
    </lineage>
</organism>
<dbReference type="STRING" id="1122156.SAMN02745117_01888"/>
<dbReference type="PANTHER" id="PTHR30273">
    <property type="entry name" value="PERIPLASMIC SIGNAL SENSOR AND SIGMA FACTOR ACTIVATOR FECR-RELATED"/>
    <property type="match status" value="1"/>
</dbReference>
<protein>
    <submittedName>
        <fullName evidence="3">FecR family protein</fullName>
    </submittedName>
</protein>
<dbReference type="Pfam" id="PF04773">
    <property type="entry name" value="FecR"/>
    <property type="match status" value="1"/>
</dbReference>
<dbReference type="RefSeq" id="WP_073356445.1">
    <property type="nucleotide sequence ID" value="NZ_FQUZ01000021.1"/>
</dbReference>
<dbReference type="InterPro" id="IPR006860">
    <property type="entry name" value="FecR"/>
</dbReference>
<evidence type="ECO:0000259" key="2">
    <source>
        <dbReference type="Pfam" id="PF16220"/>
    </source>
</evidence>
<proteinExistence type="predicted"/>
<dbReference type="PANTHER" id="PTHR30273:SF2">
    <property type="entry name" value="PROTEIN FECR"/>
    <property type="match status" value="1"/>
</dbReference>
<keyword evidence="4" id="KW-1185">Reference proteome</keyword>
<dbReference type="AlphaFoldDB" id="A0A1M5BE50"/>
<evidence type="ECO:0000313" key="3">
    <source>
        <dbReference type="EMBL" id="SHF40754.1"/>
    </source>
</evidence>
<feature type="domain" description="FecR protein" evidence="1">
    <location>
        <begin position="125"/>
        <end position="203"/>
    </location>
</feature>
<dbReference type="GO" id="GO:0016989">
    <property type="term" value="F:sigma factor antagonist activity"/>
    <property type="evidence" value="ECO:0007669"/>
    <property type="project" value="TreeGrafter"/>
</dbReference>
<evidence type="ECO:0000259" key="1">
    <source>
        <dbReference type="Pfam" id="PF04773"/>
    </source>
</evidence>
<dbReference type="EMBL" id="FQUZ01000021">
    <property type="protein sequence ID" value="SHF40754.1"/>
    <property type="molecule type" value="Genomic_DNA"/>
</dbReference>
<sequence length="356" mass="39880">MPASASPDPPPHTRLAVQGDSARIIREAAQWLALLHSGKASPRQWRDFDAWCKAHPSHQQAWETAQQLSQKLGSIPPTLGVPVLTRPPSLPRRTVLKSIAGIGLVGTLAWQAHRHALWQSWQAGYRTATGERQDITLPDGTRIQLNTATALDIHYHPDERRLQLYRGEILVQTAPDTASPPRPFWVHTPQGRIQALGTRFAVRILPASGIGTAARENFPTHWQPTHTLTWVAVLEHRVAIHPGQSHDTPLQLHPGQQAWFDPHHIHHSPANIPLATGWSHGVLYADNMRLDDFLRELARHRPGHLRCAPEVAHLRLSGAYQLRDTDKILDIVAATLPIRIRKRPYWVSVEANTNTL</sequence>
<feature type="domain" description="FecR N-terminal" evidence="2">
    <location>
        <begin position="26"/>
        <end position="68"/>
    </location>
</feature>
<accession>A0A1M5BE50</accession>
<gene>
    <name evidence="3" type="ORF">SAMN02745117_01888</name>
</gene>
<dbReference type="Gene3D" id="2.60.120.1440">
    <property type="match status" value="1"/>
</dbReference>
<dbReference type="Pfam" id="PF16220">
    <property type="entry name" value="DUF4880"/>
    <property type="match status" value="1"/>
</dbReference>
<name>A0A1M5BE50_9BURK</name>
<dbReference type="InterPro" id="IPR012373">
    <property type="entry name" value="Ferrdict_sens_TM"/>
</dbReference>
<dbReference type="PIRSF" id="PIRSF018266">
    <property type="entry name" value="FecR"/>
    <property type="match status" value="1"/>
</dbReference>
<dbReference type="Proteomes" id="UP000184327">
    <property type="component" value="Unassembled WGS sequence"/>
</dbReference>
<dbReference type="OrthoDB" id="1100567at2"/>
<dbReference type="InterPro" id="IPR032623">
    <property type="entry name" value="FecR_N"/>
</dbReference>
<reference evidence="3 4" key="1">
    <citation type="submission" date="2016-11" db="EMBL/GenBank/DDBJ databases">
        <authorList>
            <person name="Jaros S."/>
            <person name="Januszkiewicz K."/>
            <person name="Wedrychowicz H."/>
        </authorList>
    </citation>
    <scope>NUCLEOTIDE SEQUENCE [LARGE SCALE GENOMIC DNA]</scope>
    <source>
        <strain evidence="3 4">DSM 16112</strain>
    </source>
</reference>
<evidence type="ECO:0000313" key="4">
    <source>
        <dbReference type="Proteomes" id="UP000184327"/>
    </source>
</evidence>